<evidence type="ECO:0000313" key="2">
    <source>
        <dbReference type="Proteomes" id="UP001595690"/>
    </source>
</evidence>
<sequence length="245" mass="27836">MQEQLVQAGIRFRQWMHENLAHAARHFRLAVTGPPKLGWMDRSIGAPVEGPLWLRVVSEERQWVGDTLWTGNLAANVFATLRKPRVLDIYEWEDWRQQRAELMTLMPGSPCSVTEALRMPDEWWIDLRRTTDVIAATPTDRVNTDQGEVSGRIQHHYGNSVNPTVHQWETAHGKLHWANLMAPDFGLLDWQQWGRAPAGTDAATLLCDSLVVPELAERVRDVFADVLDSDAGQLAQLHVAARARR</sequence>
<accession>A0ABV8BXP3</accession>
<dbReference type="EMBL" id="JBHRZI010000018">
    <property type="protein sequence ID" value="MFC3894489.1"/>
    <property type="molecule type" value="Genomic_DNA"/>
</dbReference>
<dbReference type="Proteomes" id="UP001595690">
    <property type="component" value="Unassembled WGS sequence"/>
</dbReference>
<proteinExistence type="predicted"/>
<reference evidence="2" key="1">
    <citation type="journal article" date="2019" name="Int. J. Syst. Evol. Microbiol.">
        <title>The Global Catalogue of Microorganisms (GCM) 10K type strain sequencing project: providing services to taxonomists for standard genome sequencing and annotation.</title>
        <authorList>
            <consortium name="The Broad Institute Genomics Platform"/>
            <consortium name="The Broad Institute Genome Sequencing Center for Infectious Disease"/>
            <person name="Wu L."/>
            <person name="Ma J."/>
        </authorList>
    </citation>
    <scope>NUCLEOTIDE SEQUENCE [LARGE SCALE GENOMIC DNA]</scope>
    <source>
        <strain evidence="2">CGMCC 4.7405</strain>
    </source>
</reference>
<name>A0ABV8BXP3_9PSEU</name>
<comment type="caution">
    <text evidence="1">The sequence shown here is derived from an EMBL/GenBank/DDBJ whole genome shotgun (WGS) entry which is preliminary data.</text>
</comment>
<gene>
    <name evidence="1" type="ORF">ACFOWZ_23670</name>
</gene>
<organism evidence="1 2">
    <name type="scientific">Lentzea rhizosphaerae</name>
    <dbReference type="NCBI Taxonomy" id="2041025"/>
    <lineage>
        <taxon>Bacteria</taxon>
        <taxon>Bacillati</taxon>
        <taxon>Actinomycetota</taxon>
        <taxon>Actinomycetes</taxon>
        <taxon>Pseudonocardiales</taxon>
        <taxon>Pseudonocardiaceae</taxon>
        <taxon>Lentzea</taxon>
    </lineage>
</organism>
<evidence type="ECO:0000313" key="1">
    <source>
        <dbReference type="EMBL" id="MFC3894489.1"/>
    </source>
</evidence>
<dbReference type="RefSeq" id="WP_382375918.1">
    <property type="nucleotide sequence ID" value="NZ_JBHRZI010000018.1"/>
</dbReference>
<protein>
    <submittedName>
        <fullName evidence="1">Aminoglycoside phosphotransferase</fullName>
    </submittedName>
</protein>
<keyword evidence="2" id="KW-1185">Reference proteome</keyword>